<dbReference type="Pfam" id="PF01145">
    <property type="entry name" value="Band_7"/>
    <property type="match status" value="1"/>
</dbReference>
<organism evidence="7 8">
    <name type="scientific">Gigaspora margarita</name>
    <dbReference type="NCBI Taxonomy" id="4874"/>
    <lineage>
        <taxon>Eukaryota</taxon>
        <taxon>Fungi</taxon>
        <taxon>Fungi incertae sedis</taxon>
        <taxon>Mucoromycota</taxon>
        <taxon>Glomeromycotina</taxon>
        <taxon>Glomeromycetes</taxon>
        <taxon>Diversisporales</taxon>
        <taxon>Gigasporaceae</taxon>
        <taxon>Gigaspora</taxon>
    </lineage>
</organism>
<dbReference type="EMBL" id="CAJVQB010002975">
    <property type="protein sequence ID" value="CAG8593527.1"/>
    <property type="molecule type" value="Genomic_DNA"/>
</dbReference>
<keyword evidence="4" id="KW-0472">Membrane</keyword>
<comment type="caution">
    <text evidence="7">The sequence shown here is derived from an EMBL/GenBank/DDBJ whole genome shotgun (WGS) entry which is preliminary data.</text>
</comment>
<evidence type="ECO:0000313" key="8">
    <source>
        <dbReference type="Proteomes" id="UP000789901"/>
    </source>
</evidence>
<evidence type="ECO:0000256" key="3">
    <source>
        <dbReference type="ARBA" id="ARBA00022475"/>
    </source>
</evidence>
<evidence type="ECO:0000313" key="7">
    <source>
        <dbReference type="EMBL" id="CAG8593527.1"/>
    </source>
</evidence>
<evidence type="ECO:0000256" key="4">
    <source>
        <dbReference type="ARBA" id="ARBA00023136"/>
    </source>
</evidence>
<evidence type="ECO:0000256" key="5">
    <source>
        <dbReference type="RuleBase" id="RU366054"/>
    </source>
</evidence>
<comment type="subcellular location">
    <subcellularLocation>
        <location evidence="1">Cell membrane</location>
    </subcellularLocation>
</comment>
<reference evidence="7 8" key="1">
    <citation type="submission" date="2021-06" db="EMBL/GenBank/DDBJ databases">
        <authorList>
            <person name="Kallberg Y."/>
            <person name="Tangrot J."/>
            <person name="Rosling A."/>
        </authorList>
    </citation>
    <scope>NUCLEOTIDE SEQUENCE [LARGE SCALE GENOMIC DNA]</scope>
    <source>
        <strain evidence="7 8">120-4 pot B 10/14</strain>
    </source>
</reference>
<gene>
    <name evidence="7" type="ORF">GMARGA_LOCUS6526</name>
</gene>
<feature type="domain" description="Band 7" evidence="6">
    <location>
        <begin position="44"/>
        <end position="207"/>
    </location>
</feature>
<evidence type="ECO:0000256" key="1">
    <source>
        <dbReference type="ARBA" id="ARBA00004236"/>
    </source>
</evidence>
<dbReference type="Gene3D" id="3.30.479.30">
    <property type="entry name" value="Band 7 domain"/>
    <property type="match status" value="1"/>
</dbReference>
<dbReference type="PANTHER" id="PTHR13806">
    <property type="entry name" value="FLOTILLIN-RELATED"/>
    <property type="match status" value="1"/>
</dbReference>
<keyword evidence="3" id="KW-1003">Cell membrane</keyword>
<dbReference type="CDD" id="cd03399">
    <property type="entry name" value="SPFH_flotillin"/>
    <property type="match status" value="1"/>
</dbReference>
<dbReference type="PANTHER" id="PTHR13806:SF31">
    <property type="entry name" value="FLOTILLIN-LIKE PROTEIN 1-RELATED"/>
    <property type="match status" value="1"/>
</dbReference>
<proteinExistence type="inferred from homology"/>
<sequence length="453" mass="50848">FPYTPYRRSFPKYAVDFQKNADKKSLDISNLGTGAFIKDIKICKKGWILPGQRSQFFDITPENYTLQLQAMTAEKLEFNLPAVFTIGPKDEEKSLIKYAKLLSSKDKNSEHVKDLVRGIIEGETRVIAAAMTMEEIFQERRGFKDKVIKNVQAELEQFGLFIYNANVKQLVRFFSFENTHGSEYFEYMRKKTHEGAVNQAKVDVAEARYKGNVGEKLREGLTRQETSKIESDTVLIENERKISIAKAEMSLATKKSEYSQQVKIAAIEADQAAKMRQAELEKEVEERRLLSETERLRVQHVAKATAEYEAAKAVANAKLYAAQKEAEAALYKKQKDSEGILALYNAQAEGVKNLMQAFGGDRQAAIQYLMIEKGLYQQLAKENAQAIQGLNPKITVWNTGDGAPNGGNNANPIANIFQSLPPLLSTIQEQTGITPPNWIAQMPSSDAKYTSSS</sequence>
<dbReference type="SUPFAM" id="SSF117892">
    <property type="entry name" value="Band 7/SPFH domain"/>
    <property type="match status" value="1"/>
</dbReference>
<accession>A0ABN7UHC6</accession>
<dbReference type="Proteomes" id="UP000789901">
    <property type="component" value="Unassembled WGS sequence"/>
</dbReference>
<keyword evidence="8" id="KW-1185">Reference proteome</keyword>
<dbReference type="InterPro" id="IPR036013">
    <property type="entry name" value="Band_7/SPFH_dom_sf"/>
</dbReference>
<name>A0ABN7UHC6_GIGMA</name>
<evidence type="ECO:0000259" key="6">
    <source>
        <dbReference type="Pfam" id="PF01145"/>
    </source>
</evidence>
<evidence type="ECO:0000256" key="2">
    <source>
        <dbReference type="ARBA" id="ARBA00007161"/>
    </source>
</evidence>
<dbReference type="InterPro" id="IPR001107">
    <property type="entry name" value="Band_7"/>
</dbReference>
<protein>
    <submittedName>
        <fullName evidence="7">19570_t:CDS:1</fullName>
    </submittedName>
</protein>
<dbReference type="InterPro" id="IPR027705">
    <property type="entry name" value="Flotillin_fam"/>
</dbReference>
<comment type="similarity">
    <text evidence="2 5">Belongs to the band 7/mec-2 family. Flotillin subfamily.</text>
</comment>
<feature type="non-terminal residue" evidence="7">
    <location>
        <position position="1"/>
    </location>
</feature>